<keyword evidence="2" id="KW-0238">DNA-binding</keyword>
<accession>A0A0E3YZA6</accession>
<dbReference type="EMBL" id="CP011144">
    <property type="protein sequence ID" value="AKC85907.1"/>
    <property type="molecule type" value="Genomic_DNA"/>
</dbReference>
<evidence type="ECO:0000256" key="3">
    <source>
        <dbReference type="PROSITE-ProRule" id="PRU00169"/>
    </source>
</evidence>
<dbReference type="RefSeq" id="WP_052630328.1">
    <property type="nucleotide sequence ID" value="NZ_CP011144.1"/>
</dbReference>
<dbReference type="Proteomes" id="UP000033067">
    <property type="component" value="Chromosome"/>
</dbReference>
<dbReference type="SMART" id="SM00448">
    <property type="entry name" value="REC"/>
    <property type="match status" value="1"/>
</dbReference>
<dbReference type="OrthoDB" id="9814495at2"/>
<dbReference type="Pfam" id="PF00196">
    <property type="entry name" value="GerE"/>
    <property type="match status" value="1"/>
</dbReference>
<protein>
    <submittedName>
        <fullName evidence="6">LuxR family transcriptional regulator</fullName>
    </submittedName>
</protein>
<dbReference type="SMART" id="SM00421">
    <property type="entry name" value="HTH_LUXR"/>
    <property type="match status" value="1"/>
</dbReference>
<dbReference type="InterPro" id="IPR051015">
    <property type="entry name" value="EvgA-like"/>
</dbReference>
<evidence type="ECO:0000313" key="7">
    <source>
        <dbReference type="Proteomes" id="UP000033067"/>
    </source>
</evidence>
<dbReference type="AlphaFoldDB" id="A0A0E3YZA6"/>
<dbReference type="PANTHER" id="PTHR45566:SF2">
    <property type="entry name" value="NARL SUBFAMILY"/>
    <property type="match status" value="1"/>
</dbReference>
<reference evidence="6 7" key="1">
    <citation type="journal article" date="2015" name="Genome Announc.">
        <title>Complete Genome Sequence of Pseudoxanthomonas suwonensis Strain J1, a Cellulose-Degrading Bacterium Isolated from Leaf- and Wood-Enriched Soil.</title>
        <authorList>
            <person name="Hou L."/>
            <person name="Jiang J."/>
            <person name="Xu Z."/>
            <person name="Zhou Y."/>
            <person name="Leung F.C."/>
        </authorList>
    </citation>
    <scope>NUCLEOTIDE SEQUENCE [LARGE SCALE GENOMIC DNA]</scope>
    <source>
        <strain evidence="6 7">J1</strain>
    </source>
</reference>
<feature type="modified residue" description="4-aspartylphosphate" evidence="3">
    <location>
        <position position="54"/>
    </location>
</feature>
<dbReference type="GO" id="GO:0000160">
    <property type="term" value="P:phosphorelay signal transduction system"/>
    <property type="evidence" value="ECO:0007669"/>
    <property type="project" value="InterPro"/>
</dbReference>
<dbReference type="SUPFAM" id="SSF46894">
    <property type="entry name" value="C-terminal effector domain of the bipartite response regulators"/>
    <property type="match status" value="1"/>
</dbReference>
<dbReference type="InterPro" id="IPR011006">
    <property type="entry name" value="CheY-like_superfamily"/>
</dbReference>
<feature type="domain" description="HTH luxR-type" evidence="4">
    <location>
        <begin position="151"/>
        <end position="216"/>
    </location>
</feature>
<dbReference type="SUPFAM" id="SSF52172">
    <property type="entry name" value="CheY-like"/>
    <property type="match status" value="1"/>
</dbReference>
<evidence type="ECO:0000313" key="6">
    <source>
        <dbReference type="EMBL" id="AKC85907.1"/>
    </source>
</evidence>
<gene>
    <name evidence="6" type="ORF">WQ53_03165</name>
</gene>
<proteinExistence type="predicted"/>
<feature type="domain" description="Response regulatory" evidence="5">
    <location>
        <begin position="2"/>
        <end position="119"/>
    </location>
</feature>
<evidence type="ECO:0000256" key="1">
    <source>
        <dbReference type="ARBA" id="ARBA00022553"/>
    </source>
</evidence>
<evidence type="ECO:0000259" key="4">
    <source>
        <dbReference type="PROSITE" id="PS50043"/>
    </source>
</evidence>
<dbReference type="InterPro" id="IPR000792">
    <property type="entry name" value="Tscrpt_reg_LuxR_C"/>
</dbReference>
<dbReference type="CDD" id="cd06170">
    <property type="entry name" value="LuxR_C_like"/>
    <property type="match status" value="1"/>
</dbReference>
<dbReference type="PANTHER" id="PTHR45566">
    <property type="entry name" value="HTH-TYPE TRANSCRIPTIONAL REGULATOR YHJB-RELATED"/>
    <property type="match status" value="1"/>
</dbReference>
<dbReference type="Pfam" id="PF00072">
    <property type="entry name" value="Response_reg"/>
    <property type="match status" value="1"/>
</dbReference>
<name>A0A0E3YZA6_9GAMM</name>
<sequence>MKILIADDHHLILEGVKSKLCELGDDLEFATAMTIDEVRAQLAQGMPPDLLIMDLSMPGASGLDHVVEVRERFPSLPLVMLSGAEDARQMKDLLALGVRGYIPKAYSPDIMLSAIRLVISGGVYVPPMLLDPEPVKPAGQTAADPHAEGSLEGLRSLLTERQVDVLRLLALGKPNKSIARDLSISEGTVKIHLAAIFRALNVRNRVEAVVASRRLSGL</sequence>
<dbReference type="GO" id="GO:0003677">
    <property type="term" value="F:DNA binding"/>
    <property type="evidence" value="ECO:0007669"/>
    <property type="project" value="UniProtKB-KW"/>
</dbReference>
<evidence type="ECO:0000256" key="2">
    <source>
        <dbReference type="ARBA" id="ARBA00023125"/>
    </source>
</evidence>
<dbReference type="PRINTS" id="PR00038">
    <property type="entry name" value="HTHLUXR"/>
</dbReference>
<dbReference type="PROSITE" id="PS50043">
    <property type="entry name" value="HTH_LUXR_2"/>
    <property type="match status" value="1"/>
</dbReference>
<keyword evidence="1 3" id="KW-0597">Phosphoprotein</keyword>
<organism evidence="6 7">
    <name type="scientific">Pseudoxanthomonas suwonensis</name>
    <dbReference type="NCBI Taxonomy" id="314722"/>
    <lineage>
        <taxon>Bacteria</taxon>
        <taxon>Pseudomonadati</taxon>
        <taxon>Pseudomonadota</taxon>
        <taxon>Gammaproteobacteria</taxon>
        <taxon>Lysobacterales</taxon>
        <taxon>Lysobacteraceae</taxon>
        <taxon>Pseudoxanthomonas</taxon>
    </lineage>
</organism>
<dbReference type="PROSITE" id="PS50110">
    <property type="entry name" value="RESPONSE_REGULATORY"/>
    <property type="match status" value="1"/>
</dbReference>
<dbReference type="CDD" id="cd17535">
    <property type="entry name" value="REC_NarL-like"/>
    <property type="match status" value="1"/>
</dbReference>
<keyword evidence="7" id="KW-1185">Reference proteome</keyword>
<dbReference type="InterPro" id="IPR016032">
    <property type="entry name" value="Sig_transdc_resp-reg_C-effctor"/>
</dbReference>
<dbReference type="InterPro" id="IPR001789">
    <property type="entry name" value="Sig_transdc_resp-reg_receiver"/>
</dbReference>
<evidence type="ECO:0000259" key="5">
    <source>
        <dbReference type="PROSITE" id="PS50110"/>
    </source>
</evidence>
<dbReference type="Gene3D" id="3.40.50.2300">
    <property type="match status" value="1"/>
</dbReference>
<dbReference type="InterPro" id="IPR058245">
    <property type="entry name" value="NreC/VraR/RcsB-like_REC"/>
</dbReference>
<dbReference type="PATRIC" id="fig|314722.6.peg.662"/>
<dbReference type="GO" id="GO:0006355">
    <property type="term" value="P:regulation of DNA-templated transcription"/>
    <property type="evidence" value="ECO:0007669"/>
    <property type="project" value="InterPro"/>
</dbReference>
<dbReference type="KEGG" id="psuw:WQ53_03165"/>